<reference evidence="1 2" key="1">
    <citation type="submission" date="2020-11" db="EMBL/GenBank/DDBJ databases">
        <authorList>
            <person name="Kim M.K."/>
        </authorList>
    </citation>
    <scope>NUCLEOTIDE SEQUENCE [LARGE SCALE GENOMIC DNA]</scope>
    <source>
        <strain evidence="1 2">BT683</strain>
    </source>
</reference>
<evidence type="ECO:0000313" key="1">
    <source>
        <dbReference type="EMBL" id="MBF9236268.1"/>
    </source>
</evidence>
<sequence length="265" mass="28350">MSTSIVVLSEGLSSSQEAVSYAAHLARTMAVPLREFRVNTRATQALESSNTLTIKAFYPGNRITTIIGNVDDSRAVMPQELAAALVEQEPLLVVMQRLPSTAYPLGQLAKAVHSLLQTTRQPLLLVPENTEAQAPPLRIALVTDGDPFTLVHGQRAMHALLLTLPIKIAVLHAPIPKSYSSLADALQSVLACGLATRYPSIAALEIQADNLVAGILAGVKQIRADLLVLIIRHRSLAETDFCAGTMAALFQQSPIPVLLLLATDT</sequence>
<dbReference type="Gene3D" id="3.40.50.12370">
    <property type="match status" value="1"/>
</dbReference>
<evidence type="ECO:0000313" key="2">
    <source>
        <dbReference type="Proteomes" id="UP000597617"/>
    </source>
</evidence>
<name>A0ABS0ID42_9BACT</name>
<keyword evidence="2" id="KW-1185">Reference proteome</keyword>
<accession>A0ABS0ID42</accession>
<organism evidence="1 2">
    <name type="scientific">Hymenobacter jeongseonensis</name>
    <dbReference type="NCBI Taxonomy" id="2791027"/>
    <lineage>
        <taxon>Bacteria</taxon>
        <taxon>Pseudomonadati</taxon>
        <taxon>Bacteroidota</taxon>
        <taxon>Cytophagia</taxon>
        <taxon>Cytophagales</taxon>
        <taxon>Hymenobacteraceae</taxon>
        <taxon>Hymenobacter</taxon>
    </lineage>
</organism>
<comment type="caution">
    <text evidence="1">The sequence shown here is derived from an EMBL/GenBank/DDBJ whole genome shotgun (WGS) entry which is preliminary data.</text>
</comment>
<dbReference type="Proteomes" id="UP000597617">
    <property type="component" value="Unassembled WGS sequence"/>
</dbReference>
<gene>
    <name evidence="1" type="ORF">I2I05_02560</name>
</gene>
<dbReference type="SUPFAM" id="SSF52402">
    <property type="entry name" value="Adenine nucleotide alpha hydrolases-like"/>
    <property type="match status" value="1"/>
</dbReference>
<dbReference type="RefSeq" id="WP_196280625.1">
    <property type="nucleotide sequence ID" value="NZ_JADQDQ010000001.1"/>
</dbReference>
<evidence type="ECO:0008006" key="3">
    <source>
        <dbReference type="Google" id="ProtNLM"/>
    </source>
</evidence>
<dbReference type="EMBL" id="JADQDQ010000001">
    <property type="protein sequence ID" value="MBF9236268.1"/>
    <property type="molecule type" value="Genomic_DNA"/>
</dbReference>
<proteinExistence type="predicted"/>
<protein>
    <recommendedName>
        <fullName evidence="3">UspA domain-containing protein</fullName>
    </recommendedName>
</protein>